<evidence type="ECO:0000313" key="2">
    <source>
        <dbReference type="Proteomes" id="UP000663844"/>
    </source>
</evidence>
<evidence type="ECO:0000313" key="1">
    <source>
        <dbReference type="EMBL" id="CAF4297045.1"/>
    </source>
</evidence>
<sequence length="65" mass="7674">RINNDPFQQLANKEFSDEDTKIIERLCELAKTTVDGAISQMFLYLPDLFRTRQEESVFFIDNMIN</sequence>
<name>A0A820HQ27_9BILA</name>
<gene>
    <name evidence="1" type="ORF">OXD698_LOCUS45885</name>
</gene>
<feature type="non-terminal residue" evidence="1">
    <location>
        <position position="1"/>
    </location>
</feature>
<comment type="caution">
    <text evidence="1">The sequence shown here is derived from an EMBL/GenBank/DDBJ whole genome shotgun (WGS) entry which is preliminary data.</text>
</comment>
<reference evidence="1" key="1">
    <citation type="submission" date="2021-02" db="EMBL/GenBank/DDBJ databases">
        <authorList>
            <person name="Nowell W R."/>
        </authorList>
    </citation>
    <scope>NUCLEOTIDE SEQUENCE</scope>
</reference>
<dbReference type="Proteomes" id="UP000663844">
    <property type="component" value="Unassembled WGS sequence"/>
</dbReference>
<accession>A0A820HQ27</accession>
<dbReference type="AlphaFoldDB" id="A0A820HQ27"/>
<proteinExistence type="predicted"/>
<organism evidence="1 2">
    <name type="scientific">Adineta steineri</name>
    <dbReference type="NCBI Taxonomy" id="433720"/>
    <lineage>
        <taxon>Eukaryota</taxon>
        <taxon>Metazoa</taxon>
        <taxon>Spiralia</taxon>
        <taxon>Gnathifera</taxon>
        <taxon>Rotifera</taxon>
        <taxon>Eurotatoria</taxon>
        <taxon>Bdelloidea</taxon>
        <taxon>Adinetida</taxon>
        <taxon>Adinetidae</taxon>
        <taxon>Adineta</taxon>
    </lineage>
</organism>
<dbReference type="EMBL" id="CAJOAZ010015779">
    <property type="protein sequence ID" value="CAF4297045.1"/>
    <property type="molecule type" value="Genomic_DNA"/>
</dbReference>
<protein>
    <submittedName>
        <fullName evidence="1">Uncharacterized protein</fullName>
    </submittedName>
</protein>